<dbReference type="PROSITE" id="PS51257">
    <property type="entry name" value="PROKAR_LIPOPROTEIN"/>
    <property type="match status" value="1"/>
</dbReference>
<gene>
    <name evidence="2" type="ORF">GCM10008106_19060</name>
</gene>
<keyword evidence="1" id="KW-0732">Signal</keyword>
<dbReference type="AlphaFoldDB" id="A0A8J3G5L1"/>
<feature type="chain" id="PRO_5035203031" description="DUF4221 domain-containing protein" evidence="1">
    <location>
        <begin position="22"/>
        <end position="379"/>
    </location>
</feature>
<reference evidence="2" key="2">
    <citation type="submission" date="2020-09" db="EMBL/GenBank/DDBJ databases">
        <authorList>
            <person name="Sun Q."/>
            <person name="Kim S."/>
        </authorList>
    </citation>
    <scope>NUCLEOTIDE SEQUENCE</scope>
    <source>
        <strain evidence="2">KCTC 23224</strain>
    </source>
</reference>
<accession>A0A8J3G5L1</accession>
<dbReference type="EMBL" id="BMYF01000010">
    <property type="protein sequence ID" value="GHB38015.1"/>
    <property type="molecule type" value="Genomic_DNA"/>
</dbReference>
<name>A0A8J3G5L1_9BACT</name>
<protein>
    <recommendedName>
        <fullName evidence="4">DUF4221 domain-containing protein</fullName>
    </recommendedName>
</protein>
<organism evidence="2 3">
    <name type="scientific">Mongoliitalea lutea</name>
    <dbReference type="NCBI Taxonomy" id="849756"/>
    <lineage>
        <taxon>Bacteria</taxon>
        <taxon>Pseudomonadati</taxon>
        <taxon>Bacteroidota</taxon>
        <taxon>Cytophagia</taxon>
        <taxon>Cytophagales</taxon>
        <taxon>Cyclobacteriaceae</taxon>
        <taxon>Mongoliitalea</taxon>
    </lineage>
</organism>
<keyword evidence="3" id="KW-1185">Reference proteome</keyword>
<dbReference type="Proteomes" id="UP000642809">
    <property type="component" value="Unassembled WGS sequence"/>
</dbReference>
<evidence type="ECO:0000313" key="3">
    <source>
        <dbReference type="Proteomes" id="UP000642809"/>
    </source>
</evidence>
<evidence type="ECO:0000313" key="2">
    <source>
        <dbReference type="EMBL" id="GHB38015.1"/>
    </source>
</evidence>
<evidence type="ECO:0008006" key="4">
    <source>
        <dbReference type="Google" id="ProtNLM"/>
    </source>
</evidence>
<proteinExistence type="predicted"/>
<sequence length="379" mass="44100">MTRVWIYLCLLVAFGLACSSADQEKNLILETNNWELVILDSIQVDYLGTISGAEYKNGKGVFFNYKENKLVAFDSTGRILNENSFPYEGPGSLYYPSKLRFTETGALFSASFIGWLYELNPDLTLKQEIKLPFPTEARDGGGFYRTLEYWNNSLISFYPGRDGANPYDPHFFRDHYLLEKINLETGDATPIIKIPSISRYASDKFYERPWLQFGVKGNTLELVLSNETFIHKYDLTKGGEYMYSIDFMPSKFLDNGEHSQKYQYISGTRMLDGNIRQFFVTEKGSVLIYTEGIEEDVFLQNELKLPKNFPLYKQFQRQILRIVFPNDSLSNEIVVPYKIGKILNIESVEKPFYALRDDEFIGEEQDFLTFYKLQLRRRE</sequence>
<dbReference type="RefSeq" id="WP_189581304.1">
    <property type="nucleotide sequence ID" value="NZ_BMYF01000010.1"/>
</dbReference>
<reference evidence="2" key="1">
    <citation type="journal article" date="2014" name="Int. J. Syst. Evol. Microbiol.">
        <title>Complete genome sequence of Corynebacterium casei LMG S-19264T (=DSM 44701T), isolated from a smear-ripened cheese.</title>
        <authorList>
            <consortium name="US DOE Joint Genome Institute (JGI-PGF)"/>
            <person name="Walter F."/>
            <person name="Albersmeier A."/>
            <person name="Kalinowski J."/>
            <person name="Ruckert C."/>
        </authorList>
    </citation>
    <scope>NUCLEOTIDE SEQUENCE</scope>
    <source>
        <strain evidence="2">KCTC 23224</strain>
    </source>
</reference>
<feature type="signal peptide" evidence="1">
    <location>
        <begin position="1"/>
        <end position="21"/>
    </location>
</feature>
<comment type="caution">
    <text evidence="2">The sequence shown here is derived from an EMBL/GenBank/DDBJ whole genome shotgun (WGS) entry which is preliminary data.</text>
</comment>
<evidence type="ECO:0000256" key="1">
    <source>
        <dbReference type="SAM" id="SignalP"/>
    </source>
</evidence>